<dbReference type="RefSeq" id="WP_154266124.1">
    <property type="nucleotide sequence ID" value="NZ_WKQM01000064.1"/>
</dbReference>
<comment type="caution">
    <text evidence="1">The sequence shown here is derived from an EMBL/GenBank/DDBJ whole genome shotgun (WGS) entry which is preliminary data.</text>
</comment>
<gene>
    <name evidence="1" type="ORF">GKE10_14895</name>
</gene>
<dbReference type="Proteomes" id="UP000462091">
    <property type="component" value="Unassembled WGS sequence"/>
</dbReference>
<dbReference type="EMBL" id="WKQM01000064">
    <property type="protein sequence ID" value="MSC53144.1"/>
    <property type="molecule type" value="Genomic_DNA"/>
</dbReference>
<evidence type="ECO:0000313" key="1">
    <source>
        <dbReference type="EMBL" id="MSC53144.1"/>
    </source>
</evidence>
<reference evidence="1 2" key="1">
    <citation type="journal article" date="2019" name="Nat. Med.">
        <title>A library of human gut bacterial isolates paired with longitudinal multiomics data enables mechanistic microbiome research.</title>
        <authorList>
            <person name="Poyet M."/>
            <person name="Groussin M."/>
            <person name="Gibbons S.M."/>
            <person name="Avila-Pacheco J."/>
            <person name="Jiang X."/>
            <person name="Kearney S.M."/>
            <person name="Perrotta A.R."/>
            <person name="Berdy B."/>
            <person name="Zhao S."/>
            <person name="Lieberman T.D."/>
            <person name="Swanson P.K."/>
            <person name="Smith M."/>
            <person name="Roesemann S."/>
            <person name="Alexander J.E."/>
            <person name="Rich S.A."/>
            <person name="Livny J."/>
            <person name="Vlamakis H."/>
            <person name="Clish C."/>
            <person name="Bullock K."/>
            <person name="Deik A."/>
            <person name="Scott J."/>
            <person name="Pierce K.A."/>
            <person name="Xavier R.J."/>
            <person name="Alm E.J."/>
        </authorList>
    </citation>
    <scope>NUCLEOTIDE SEQUENCE [LARGE SCALE GENOMIC DNA]</scope>
    <source>
        <strain evidence="1 2">BIOML-B1</strain>
    </source>
</reference>
<dbReference type="AlphaFoldDB" id="A0A844DMS9"/>
<name>A0A844DMS9_9FIRM</name>
<protein>
    <submittedName>
        <fullName evidence="1">Uncharacterized protein</fullName>
    </submittedName>
</protein>
<organism evidence="1 2">
    <name type="scientific">Faecalibacterium prausnitzii</name>
    <dbReference type="NCBI Taxonomy" id="853"/>
    <lineage>
        <taxon>Bacteria</taxon>
        <taxon>Bacillati</taxon>
        <taxon>Bacillota</taxon>
        <taxon>Clostridia</taxon>
        <taxon>Eubacteriales</taxon>
        <taxon>Oscillospiraceae</taxon>
        <taxon>Faecalibacterium</taxon>
    </lineage>
</organism>
<accession>A0A844DMS9</accession>
<evidence type="ECO:0000313" key="2">
    <source>
        <dbReference type="Proteomes" id="UP000462091"/>
    </source>
</evidence>
<sequence>MHKRTYNTYWIRKAKKEKGDIFRLPLPVDFSTRLLKRKLTVTLAYLSPIAANKQAYRSAQLWFTIDDGEKGLVPNRQNTEWQTVRKGTLQHEIFMGENPIVWDDDNLVIKVNCKREAGNFREAIPYCLFVSFEVAEGFDVDLYTEVTAKIRQRVQVPNN</sequence>
<proteinExistence type="predicted"/>